<name>A0A4C1YEA5_EUMVA</name>
<comment type="caution">
    <text evidence="1">The sequence shown here is derived from an EMBL/GenBank/DDBJ whole genome shotgun (WGS) entry which is preliminary data.</text>
</comment>
<keyword evidence="2" id="KW-1185">Reference proteome</keyword>
<dbReference type="EMBL" id="BGZK01001208">
    <property type="protein sequence ID" value="GBP74446.1"/>
    <property type="molecule type" value="Genomic_DNA"/>
</dbReference>
<reference evidence="1 2" key="1">
    <citation type="journal article" date="2019" name="Commun. Biol.">
        <title>The bagworm genome reveals a unique fibroin gene that provides high tensile strength.</title>
        <authorList>
            <person name="Kono N."/>
            <person name="Nakamura H."/>
            <person name="Ohtoshi R."/>
            <person name="Tomita M."/>
            <person name="Numata K."/>
            <person name="Arakawa K."/>
        </authorList>
    </citation>
    <scope>NUCLEOTIDE SEQUENCE [LARGE SCALE GENOMIC DNA]</scope>
</reference>
<evidence type="ECO:0000313" key="2">
    <source>
        <dbReference type="Proteomes" id="UP000299102"/>
    </source>
</evidence>
<organism evidence="1 2">
    <name type="scientific">Eumeta variegata</name>
    <name type="common">Bagworm moth</name>
    <name type="synonym">Eumeta japonica</name>
    <dbReference type="NCBI Taxonomy" id="151549"/>
    <lineage>
        <taxon>Eukaryota</taxon>
        <taxon>Metazoa</taxon>
        <taxon>Ecdysozoa</taxon>
        <taxon>Arthropoda</taxon>
        <taxon>Hexapoda</taxon>
        <taxon>Insecta</taxon>
        <taxon>Pterygota</taxon>
        <taxon>Neoptera</taxon>
        <taxon>Endopterygota</taxon>
        <taxon>Lepidoptera</taxon>
        <taxon>Glossata</taxon>
        <taxon>Ditrysia</taxon>
        <taxon>Tineoidea</taxon>
        <taxon>Psychidae</taxon>
        <taxon>Oiketicinae</taxon>
        <taxon>Eumeta</taxon>
    </lineage>
</organism>
<dbReference type="OrthoDB" id="296793at2759"/>
<sequence length="100" mass="10950">MSQWGTDISYSHRIYIYEAATSVVVFRSVSENSSGSLSSFIISLSSPSPYSTLRQLIHLSVRYSIPFQGTGYALVTPLELRVSMGGSHHLLSDSSYAAQN</sequence>
<gene>
    <name evidence="1" type="ORF">EVAR_44510_1</name>
</gene>
<evidence type="ECO:0000313" key="1">
    <source>
        <dbReference type="EMBL" id="GBP74446.1"/>
    </source>
</evidence>
<dbReference type="Proteomes" id="UP000299102">
    <property type="component" value="Unassembled WGS sequence"/>
</dbReference>
<dbReference type="AlphaFoldDB" id="A0A4C1YEA5"/>
<protein>
    <submittedName>
        <fullName evidence="1">Uncharacterized protein</fullName>
    </submittedName>
</protein>
<accession>A0A4C1YEA5</accession>
<proteinExistence type="predicted"/>